<proteinExistence type="predicted"/>
<dbReference type="PANTHER" id="PTHR46429">
    <property type="entry name" value="23S RRNA (GUANOSINE-2'-O-)-METHYLTRANSFERASE RLMB"/>
    <property type="match status" value="1"/>
</dbReference>
<evidence type="ECO:0000256" key="2">
    <source>
        <dbReference type="ARBA" id="ARBA00022679"/>
    </source>
</evidence>
<dbReference type="SUPFAM" id="SSF55315">
    <property type="entry name" value="L30e-like"/>
    <property type="match status" value="1"/>
</dbReference>
<dbReference type="GO" id="GO:0032259">
    <property type="term" value="P:methylation"/>
    <property type="evidence" value="ECO:0007669"/>
    <property type="project" value="UniProtKB-KW"/>
</dbReference>
<keyword evidence="6" id="KW-1185">Reference proteome</keyword>
<dbReference type="GO" id="GO:0005829">
    <property type="term" value="C:cytosol"/>
    <property type="evidence" value="ECO:0007669"/>
    <property type="project" value="TreeGrafter"/>
</dbReference>
<dbReference type="CDD" id="cd18103">
    <property type="entry name" value="SpoU-like_RlmB"/>
    <property type="match status" value="1"/>
</dbReference>
<comment type="caution">
    <text evidence="5">The sequence shown here is derived from an EMBL/GenBank/DDBJ whole genome shotgun (WGS) entry which is preliminary data.</text>
</comment>
<dbReference type="NCBIfam" id="TIGR00186">
    <property type="entry name" value="rRNA_methyl_3"/>
    <property type="match status" value="1"/>
</dbReference>
<dbReference type="SUPFAM" id="SSF75217">
    <property type="entry name" value="alpha/beta knot"/>
    <property type="match status" value="1"/>
</dbReference>
<evidence type="ECO:0000256" key="3">
    <source>
        <dbReference type="SAM" id="MobiDB-lite"/>
    </source>
</evidence>
<dbReference type="InterPro" id="IPR004441">
    <property type="entry name" value="rRNA_MeTrfase_TrmH"/>
</dbReference>
<dbReference type="AlphaFoldDB" id="A0A5A7N3F8"/>
<dbReference type="InterPro" id="IPR029026">
    <property type="entry name" value="tRNA_m1G_MTases_N"/>
</dbReference>
<dbReference type="GO" id="GO:0003723">
    <property type="term" value="F:RNA binding"/>
    <property type="evidence" value="ECO:0007669"/>
    <property type="project" value="InterPro"/>
</dbReference>
<feature type="domain" description="RNA 2-O ribose methyltransferase substrate binding" evidence="4">
    <location>
        <begin position="58"/>
        <end position="137"/>
    </location>
</feature>
<dbReference type="InterPro" id="IPR013123">
    <property type="entry name" value="SpoU_subst-bd"/>
</dbReference>
<feature type="region of interest" description="Disordered" evidence="3">
    <location>
        <begin position="1"/>
        <end position="55"/>
    </location>
</feature>
<keyword evidence="2 5" id="KW-0808">Transferase</keyword>
<protein>
    <submittedName>
        <fullName evidence="5">23S rRNA (Guanosine(2251)-2'-O)-methyltransferase RlmB</fullName>
    </submittedName>
</protein>
<reference evidence="5 6" key="1">
    <citation type="submission" date="2019-09" db="EMBL/GenBank/DDBJ databases">
        <title>NBRP : Genome information of microbial organism related human and environment.</title>
        <authorList>
            <person name="Hattori M."/>
            <person name="Oshima K."/>
            <person name="Inaba H."/>
            <person name="Suda W."/>
            <person name="Sakamoto M."/>
            <person name="Iino T."/>
            <person name="Kitahara M."/>
            <person name="Oshida Y."/>
            <person name="Iida T."/>
            <person name="Kudo T."/>
            <person name="Itoh T."/>
            <person name="Ohkuma M."/>
        </authorList>
    </citation>
    <scope>NUCLEOTIDE SEQUENCE [LARGE SCALE GENOMIC DNA]</scope>
    <source>
        <strain evidence="5 6">Mie-1</strain>
    </source>
</reference>
<dbReference type="EMBL" id="BKCM01000020">
    <property type="protein sequence ID" value="GER02225.1"/>
    <property type="molecule type" value="Genomic_DNA"/>
</dbReference>
<gene>
    <name evidence="5" type="ORF">JCM17845_28480</name>
</gene>
<accession>A0A5A7N3F8</accession>
<dbReference type="InterPro" id="IPR029028">
    <property type="entry name" value="Alpha/beta_knot_MTases"/>
</dbReference>
<dbReference type="Gene3D" id="3.40.1280.10">
    <property type="match status" value="1"/>
</dbReference>
<organism evidence="5 6">
    <name type="scientific">Iodidimonas gelatinilytica</name>
    <dbReference type="NCBI Taxonomy" id="1236966"/>
    <lineage>
        <taxon>Bacteria</taxon>
        <taxon>Pseudomonadati</taxon>
        <taxon>Pseudomonadota</taxon>
        <taxon>Alphaproteobacteria</taxon>
        <taxon>Iodidimonadales</taxon>
        <taxon>Iodidimonadaceae</taxon>
        <taxon>Iodidimonas</taxon>
    </lineage>
</organism>
<sequence>MLAPKARYAYSETMAQQKKSRRKTPGRGPAPEARKAPEKRRTAPTETNRPNKRAPGLLLFGKHAVAAALLNPKRQAKRLYATKNGLDALTSLCALPTGLPVEITDMDSLKSLVSGPNATGDSPTQGVVLEVLPLPGYSALDFPPKTAERSVIVVLDQVEDPHNVGAILRSAAVFGAQCLITQDRHAPPESGVLAKSASGALDVVPWVRVTNIAATLDELAQMGYWRVGLAGEGEATLEAIDLGPALVLVLGAEGRGLRPLVRKHCDMLAKIPLTATGGLIDSLNVSNAAAVALYALTQGKPKR</sequence>
<feature type="compositionally biased region" description="Basic and acidic residues" evidence="3">
    <location>
        <begin position="32"/>
        <end position="43"/>
    </location>
</feature>
<dbReference type="Pfam" id="PF08032">
    <property type="entry name" value="SpoU_sub_bind"/>
    <property type="match status" value="1"/>
</dbReference>
<dbReference type="GO" id="GO:0006396">
    <property type="term" value="P:RNA processing"/>
    <property type="evidence" value="ECO:0007669"/>
    <property type="project" value="InterPro"/>
</dbReference>
<dbReference type="InterPro" id="IPR029064">
    <property type="entry name" value="Ribosomal_eL30-like_sf"/>
</dbReference>
<dbReference type="RefSeq" id="WP_210432721.1">
    <property type="nucleotide sequence ID" value="NZ_BKCM01000020.1"/>
</dbReference>
<dbReference type="GO" id="GO:0008173">
    <property type="term" value="F:RNA methyltransferase activity"/>
    <property type="evidence" value="ECO:0007669"/>
    <property type="project" value="InterPro"/>
</dbReference>
<dbReference type="SMART" id="SM00967">
    <property type="entry name" value="SpoU_sub_bind"/>
    <property type="match status" value="1"/>
</dbReference>
<dbReference type="Proteomes" id="UP000325187">
    <property type="component" value="Unassembled WGS sequence"/>
</dbReference>
<evidence type="ECO:0000259" key="4">
    <source>
        <dbReference type="SMART" id="SM00967"/>
    </source>
</evidence>
<dbReference type="Gene3D" id="3.30.1330.30">
    <property type="match status" value="1"/>
</dbReference>
<name>A0A5A7N3F8_9PROT</name>
<dbReference type="PANTHER" id="PTHR46429:SF1">
    <property type="entry name" value="23S RRNA (GUANOSINE-2'-O-)-METHYLTRANSFERASE RLMB"/>
    <property type="match status" value="1"/>
</dbReference>
<evidence type="ECO:0000313" key="6">
    <source>
        <dbReference type="Proteomes" id="UP000325187"/>
    </source>
</evidence>
<evidence type="ECO:0000313" key="5">
    <source>
        <dbReference type="EMBL" id="GER02225.1"/>
    </source>
</evidence>
<dbReference type="Pfam" id="PF00588">
    <property type="entry name" value="SpoU_methylase"/>
    <property type="match status" value="1"/>
</dbReference>
<keyword evidence="1 5" id="KW-0489">Methyltransferase</keyword>
<evidence type="ECO:0000256" key="1">
    <source>
        <dbReference type="ARBA" id="ARBA00022603"/>
    </source>
</evidence>
<dbReference type="InterPro" id="IPR001537">
    <property type="entry name" value="SpoU_MeTrfase"/>
</dbReference>